<dbReference type="InterPro" id="IPR041578">
    <property type="entry name" value="PIN_8"/>
</dbReference>
<evidence type="ECO:0000313" key="3">
    <source>
        <dbReference type="EMBL" id="SCL63808.1"/>
    </source>
</evidence>
<dbReference type="OrthoDB" id="3206608at2"/>
<protein>
    <submittedName>
        <fullName evidence="3">Restriction endonuclease</fullName>
    </submittedName>
</protein>
<keyword evidence="4" id="KW-1185">Reference proteome</keyword>
<name>A0A1C6VBX7_9ACTN</name>
<sequence>MTDSQPKASNSEQGIAGRFKSWWSAVPEVVDLQDSLIVIDASALLHLYRISPRAREQTLSVMALLQNQLFIPHQAAQEFHRNRFGVATSRIKQFRETRQTLEQAPKEAVALLRSTVAKFESFRTRIMTERHWKPDDHHLDENSLKQRLHGVMDAALSEFEALEAEYDLRPGDVLRMDPVLTRLEEITSGRIGLPYDNDQLEQRIREANEFRYPNIIPPGYADARSKSTPYLAAGDYIVWRQIIDQAVEATGGEFVAVVTNDVKEDWWELDKRGRPTKARSELSQELVETCGRQLKLLTLSSFLDIAAVQLPGEVSEETVERVRVSEVETQMDSVIESLRESGHPNLLALSPFELEGLVRALFEAMGYTATLVDYDPELSKTSSPRSYDILAIDPRTEPPTRTIVEVKRYKNLVASETVRALYGSMLHEGADRGAVVTTSQFGIASRDFADGKNIDLIDGMKLLMLLNEHLGIDVTLTHEN</sequence>
<dbReference type="Gene3D" id="3.40.1350.10">
    <property type="match status" value="1"/>
</dbReference>
<evidence type="ECO:0000259" key="1">
    <source>
        <dbReference type="Pfam" id="PF04471"/>
    </source>
</evidence>
<dbReference type="InterPro" id="IPR052906">
    <property type="entry name" value="Type_IV_Methyl-Rstrct_Enzyme"/>
</dbReference>
<dbReference type="GO" id="GO:0003677">
    <property type="term" value="F:DNA binding"/>
    <property type="evidence" value="ECO:0007669"/>
    <property type="project" value="InterPro"/>
</dbReference>
<evidence type="ECO:0000313" key="4">
    <source>
        <dbReference type="Proteomes" id="UP000198937"/>
    </source>
</evidence>
<dbReference type="PANTHER" id="PTHR30015:SF7">
    <property type="entry name" value="TYPE IV METHYL-DIRECTED RESTRICTION ENZYME ECOKMRR"/>
    <property type="match status" value="1"/>
</dbReference>
<dbReference type="Proteomes" id="UP000198937">
    <property type="component" value="Unassembled WGS sequence"/>
</dbReference>
<dbReference type="AlphaFoldDB" id="A0A1C6VBX7"/>
<dbReference type="STRING" id="683228.GA0070617_5305"/>
<dbReference type="Pfam" id="PF04471">
    <property type="entry name" value="Mrr_cat"/>
    <property type="match status" value="1"/>
</dbReference>
<proteinExistence type="predicted"/>
<keyword evidence="3" id="KW-0255">Endonuclease</keyword>
<dbReference type="SUPFAM" id="SSF52980">
    <property type="entry name" value="Restriction endonuclease-like"/>
    <property type="match status" value="1"/>
</dbReference>
<keyword evidence="3" id="KW-0540">Nuclease</keyword>
<dbReference type="GO" id="GO:0015666">
    <property type="term" value="F:restriction endodeoxyribonuclease activity"/>
    <property type="evidence" value="ECO:0007669"/>
    <property type="project" value="TreeGrafter"/>
</dbReference>
<dbReference type="GO" id="GO:0009307">
    <property type="term" value="P:DNA restriction-modification system"/>
    <property type="evidence" value="ECO:0007669"/>
    <property type="project" value="InterPro"/>
</dbReference>
<keyword evidence="3" id="KW-0378">Hydrolase</keyword>
<dbReference type="EMBL" id="FMIA01000002">
    <property type="protein sequence ID" value="SCL63808.1"/>
    <property type="molecule type" value="Genomic_DNA"/>
</dbReference>
<dbReference type="RefSeq" id="WP_139135774.1">
    <property type="nucleotide sequence ID" value="NZ_BMMJ01000007.1"/>
</dbReference>
<feature type="domain" description="PIN like" evidence="2">
    <location>
        <begin position="36"/>
        <end position="281"/>
    </location>
</feature>
<organism evidence="3 4">
    <name type="scientific">Micromonospora yangpuensis</name>
    <dbReference type="NCBI Taxonomy" id="683228"/>
    <lineage>
        <taxon>Bacteria</taxon>
        <taxon>Bacillati</taxon>
        <taxon>Actinomycetota</taxon>
        <taxon>Actinomycetes</taxon>
        <taxon>Micromonosporales</taxon>
        <taxon>Micromonosporaceae</taxon>
        <taxon>Micromonospora</taxon>
    </lineage>
</organism>
<evidence type="ECO:0000259" key="2">
    <source>
        <dbReference type="Pfam" id="PF18476"/>
    </source>
</evidence>
<dbReference type="Pfam" id="PF18476">
    <property type="entry name" value="PIN_8"/>
    <property type="match status" value="1"/>
</dbReference>
<dbReference type="InterPro" id="IPR007560">
    <property type="entry name" value="Restrct_endonuc_IV_Mrr"/>
</dbReference>
<feature type="domain" description="Restriction endonuclease type IV Mrr" evidence="1">
    <location>
        <begin position="347"/>
        <end position="465"/>
    </location>
</feature>
<dbReference type="PANTHER" id="PTHR30015">
    <property type="entry name" value="MRR RESTRICTION SYSTEM PROTEIN"/>
    <property type="match status" value="1"/>
</dbReference>
<gene>
    <name evidence="3" type="ORF">GA0070617_5305</name>
</gene>
<dbReference type="InterPro" id="IPR011856">
    <property type="entry name" value="tRNA_endonuc-like_dom_sf"/>
</dbReference>
<reference evidence="3 4" key="1">
    <citation type="submission" date="2016-06" db="EMBL/GenBank/DDBJ databases">
        <authorList>
            <person name="Kjaerup R.B."/>
            <person name="Dalgaard T.S."/>
            <person name="Juul-Madsen H.R."/>
        </authorList>
    </citation>
    <scope>NUCLEOTIDE SEQUENCE [LARGE SCALE GENOMIC DNA]</scope>
    <source>
        <strain evidence="3 4">DSM 45577</strain>
    </source>
</reference>
<dbReference type="InterPro" id="IPR011335">
    <property type="entry name" value="Restrct_endonuc-II-like"/>
</dbReference>
<accession>A0A1C6VBX7</accession>